<gene>
    <name evidence="1" type="ORF">TIFTF001_038223</name>
    <name evidence="2" type="ORF">TIFTF001_038228</name>
</gene>
<evidence type="ECO:0000313" key="1">
    <source>
        <dbReference type="EMBL" id="GMN69171.1"/>
    </source>
</evidence>
<name>A0AA88EI82_FICCA</name>
<accession>A0AA88EI82</accession>
<dbReference type="EMBL" id="BTGU01000783">
    <property type="protein sequence ID" value="GMN69171.1"/>
    <property type="molecule type" value="Genomic_DNA"/>
</dbReference>
<dbReference type="EMBL" id="BTGU01000784">
    <property type="protein sequence ID" value="GMN69179.1"/>
    <property type="molecule type" value="Genomic_DNA"/>
</dbReference>
<comment type="caution">
    <text evidence="2">The sequence shown here is derived from an EMBL/GenBank/DDBJ whole genome shotgun (WGS) entry which is preliminary data.</text>
</comment>
<organism evidence="2 3">
    <name type="scientific">Ficus carica</name>
    <name type="common">Common fig</name>
    <dbReference type="NCBI Taxonomy" id="3494"/>
    <lineage>
        <taxon>Eukaryota</taxon>
        <taxon>Viridiplantae</taxon>
        <taxon>Streptophyta</taxon>
        <taxon>Embryophyta</taxon>
        <taxon>Tracheophyta</taxon>
        <taxon>Spermatophyta</taxon>
        <taxon>Magnoliopsida</taxon>
        <taxon>eudicotyledons</taxon>
        <taxon>Gunneridae</taxon>
        <taxon>Pentapetalae</taxon>
        <taxon>rosids</taxon>
        <taxon>fabids</taxon>
        <taxon>Rosales</taxon>
        <taxon>Moraceae</taxon>
        <taxon>Ficeae</taxon>
        <taxon>Ficus</taxon>
    </lineage>
</organism>
<proteinExistence type="predicted"/>
<reference evidence="2" key="1">
    <citation type="submission" date="2023-07" db="EMBL/GenBank/DDBJ databases">
        <title>draft genome sequence of fig (Ficus carica).</title>
        <authorList>
            <person name="Takahashi T."/>
            <person name="Nishimura K."/>
        </authorList>
    </citation>
    <scope>NUCLEOTIDE SEQUENCE</scope>
</reference>
<evidence type="ECO:0000313" key="3">
    <source>
        <dbReference type="Proteomes" id="UP001187192"/>
    </source>
</evidence>
<sequence length="216" mass="25659">MDKERGKKPPEEDIEIPASIDLNESNAESDKLMSVFRCSREEFPNEVQLHLPFANERVDTVSQGWICIYTIYFECGLRLPIHPLIIQRELKGPRPLLDVPETKWQVVGEMRNVDRYWQDRYFFMLVNEKSLGKELRKTPSKALLFKAKLERLLTQPNREWDEINIPHRRALRRLFGTSLFIERLSDERVLITDLAFNMMKIDFPFPKEILARKRVE</sequence>
<dbReference type="Proteomes" id="UP001187192">
    <property type="component" value="Unassembled WGS sequence"/>
</dbReference>
<protein>
    <submittedName>
        <fullName evidence="2">Uncharacterized protein</fullName>
    </submittedName>
</protein>
<dbReference type="AlphaFoldDB" id="A0AA88EI82"/>
<evidence type="ECO:0000313" key="2">
    <source>
        <dbReference type="EMBL" id="GMN69179.1"/>
    </source>
</evidence>
<keyword evidence="3" id="KW-1185">Reference proteome</keyword>